<dbReference type="Pfam" id="PF02222">
    <property type="entry name" value="ATP-grasp"/>
    <property type="match status" value="1"/>
</dbReference>
<dbReference type="PANTHER" id="PTHR11609">
    <property type="entry name" value="PURINE BIOSYNTHESIS PROTEIN 6/7, PUR6/7"/>
    <property type="match status" value="1"/>
</dbReference>
<keyword evidence="2 5" id="KW-0547">Nucleotide-binding</keyword>
<dbReference type="GO" id="GO:0005829">
    <property type="term" value="C:cytosol"/>
    <property type="evidence" value="ECO:0007669"/>
    <property type="project" value="TreeGrafter"/>
</dbReference>
<dbReference type="FunFam" id="3.30.470.20:FF:000029">
    <property type="entry name" value="N5-carboxyaminoimidazole ribonucleotide synthase"/>
    <property type="match status" value="1"/>
</dbReference>
<evidence type="ECO:0000313" key="9">
    <source>
        <dbReference type="Proteomes" id="UP000197153"/>
    </source>
</evidence>
<dbReference type="KEGG" id="nao:Y958_09760"/>
<evidence type="ECO:0000256" key="6">
    <source>
        <dbReference type="RuleBase" id="RU361200"/>
    </source>
</evidence>
<evidence type="ECO:0000256" key="5">
    <source>
        <dbReference type="HAMAP-Rule" id="MF_01928"/>
    </source>
</evidence>
<gene>
    <name evidence="5 6" type="primary">purK</name>
    <name evidence="8" type="ORF">Y958_09760</name>
</gene>
<proteinExistence type="inferred from homology"/>
<protein>
    <recommendedName>
        <fullName evidence="5 6">N5-carboxyaminoimidazole ribonucleotide synthase</fullName>
        <shortName evidence="5 6">N5-CAIR synthase</shortName>
        <ecNumber evidence="5 6">6.3.4.18</ecNumber>
    </recommendedName>
    <alternativeName>
        <fullName evidence="5 6">5-(carboxyamino)imidazole ribonucleotide synthetase</fullName>
    </alternativeName>
</protein>
<dbReference type="GO" id="GO:0004638">
    <property type="term" value="F:phosphoribosylaminoimidazole carboxylase activity"/>
    <property type="evidence" value="ECO:0007669"/>
    <property type="project" value="InterPro"/>
</dbReference>
<evidence type="ECO:0000256" key="3">
    <source>
        <dbReference type="ARBA" id="ARBA00022755"/>
    </source>
</evidence>
<feature type="binding site" evidence="5">
    <location>
        <begin position="186"/>
        <end position="189"/>
    </location>
    <ligand>
        <name>ATP</name>
        <dbReference type="ChEBI" id="CHEBI:30616"/>
    </ligand>
</feature>
<comment type="pathway">
    <text evidence="5 6">Purine metabolism; IMP biosynthesis via de novo pathway; 5-amino-1-(5-phospho-D-ribosyl)imidazole-4-carboxylate from 5-amino-1-(5-phospho-D-ribosyl)imidazole (N5-CAIR route): step 1/2.</text>
</comment>
<sequence length="359" mass="37882">MTLSPLTVVPPGSTIGMLGNGQLGRMTALAAANLGYRTHAYGPDGDSPCAQVVSIETLAAFDDWAALEAFAKAVDVVTLEWENIPTATIDFLAARVPTFPGAHVLAVAQDRLEEKTFANNLGIGTAPFRAVTGVDSLRAAVADLGTPSILKSARMGYDGKGQVRLGPDSDLVAAWEALRTDSAVLEGFVTFACEVSVIVARRADGVMAAFPVVENRHAKGILDETLVPAAVTPAVAAEAARIARTLTEALGVVGLLAVEMFVTPDGQVLVNEVAPRPHNSGHWTMDFCATSQFEQLVRAVCGLPLGATDIMAPCMMKNLIGDDADQWHDLLAEPGARLHLYGKAEARPGRKMGHVNRPR</sequence>
<dbReference type="InterPro" id="IPR040686">
    <property type="entry name" value="PurK_C"/>
</dbReference>
<evidence type="ECO:0000256" key="2">
    <source>
        <dbReference type="ARBA" id="ARBA00022741"/>
    </source>
</evidence>
<dbReference type="SUPFAM" id="SSF51246">
    <property type="entry name" value="Rudiment single hybrid motif"/>
    <property type="match status" value="1"/>
</dbReference>
<keyword evidence="9" id="KW-1185">Reference proteome</keyword>
<dbReference type="UniPathway" id="UPA00074">
    <property type="reaction ID" value="UER00942"/>
</dbReference>
<dbReference type="HAMAP" id="MF_01928">
    <property type="entry name" value="PurK"/>
    <property type="match status" value="1"/>
</dbReference>
<dbReference type="GO" id="GO:0046872">
    <property type="term" value="F:metal ion binding"/>
    <property type="evidence" value="ECO:0007669"/>
    <property type="project" value="InterPro"/>
</dbReference>
<dbReference type="RefSeq" id="WP_088871831.1">
    <property type="nucleotide sequence ID" value="NZ_CP022110.1"/>
</dbReference>
<feature type="binding site" evidence="5">
    <location>
        <position position="194"/>
    </location>
    <ligand>
        <name>ATP</name>
        <dbReference type="ChEBI" id="CHEBI:30616"/>
    </ligand>
</feature>
<dbReference type="InterPro" id="IPR003135">
    <property type="entry name" value="ATP-grasp_carboxylate-amine"/>
</dbReference>
<keyword evidence="3 5" id="KW-0658">Purine biosynthesis</keyword>
<evidence type="ECO:0000256" key="1">
    <source>
        <dbReference type="ARBA" id="ARBA00022598"/>
    </source>
</evidence>
<dbReference type="Pfam" id="PF17769">
    <property type="entry name" value="PurK_C"/>
    <property type="match status" value="1"/>
</dbReference>
<dbReference type="GO" id="GO:0006189">
    <property type="term" value="P:'de novo' IMP biosynthetic process"/>
    <property type="evidence" value="ECO:0007669"/>
    <property type="project" value="UniProtKB-UniRule"/>
</dbReference>
<dbReference type="InterPro" id="IPR011054">
    <property type="entry name" value="Rudment_hybrid_motif"/>
</dbReference>
<dbReference type="SUPFAM" id="SSF52440">
    <property type="entry name" value="PreATP-grasp domain"/>
    <property type="match status" value="1"/>
</dbReference>
<dbReference type="InterPro" id="IPR054350">
    <property type="entry name" value="PurT/PurK_preATP-grasp"/>
</dbReference>
<dbReference type="PANTHER" id="PTHR11609:SF5">
    <property type="entry name" value="PHOSPHORIBOSYLAMINOIMIDAZOLE CARBOXYLASE"/>
    <property type="match status" value="1"/>
</dbReference>
<feature type="binding site" evidence="5">
    <location>
        <begin position="271"/>
        <end position="272"/>
    </location>
    <ligand>
        <name>ATP</name>
        <dbReference type="ChEBI" id="CHEBI:30616"/>
    </ligand>
</feature>
<comment type="subunit">
    <text evidence="5 6">Homodimer.</text>
</comment>
<dbReference type="SUPFAM" id="SSF56059">
    <property type="entry name" value="Glutathione synthetase ATP-binding domain-like"/>
    <property type="match status" value="1"/>
</dbReference>
<evidence type="ECO:0000256" key="4">
    <source>
        <dbReference type="ARBA" id="ARBA00022840"/>
    </source>
</evidence>
<name>A0A248JRD8_9PROT</name>
<evidence type="ECO:0000313" key="8">
    <source>
        <dbReference type="EMBL" id="ASG21080.1"/>
    </source>
</evidence>
<keyword evidence="4 5" id="KW-0067">ATP-binding</keyword>
<dbReference type="InterPro" id="IPR016185">
    <property type="entry name" value="PreATP-grasp_dom_sf"/>
</dbReference>
<feature type="binding site" evidence="5">
    <location>
        <begin position="156"/>
        <end position="162"/>
    </location>
    <ligand>
        <name>ATP</name>
        <dbReference type="ChEBI" id="CHEBI:30616"/>
    </ligand>
</feature>
<dbReference type="PROSITE" id="PS50975">
    <property type="entry name" value="ATP_GRASP"/>
    <property type="match status" value="1"/>
</dbReference>
<dbReference type="InterPro" id="IPR013815">
    <property type="entry name" value="ATP_grasp_subdomain_1"/>
</dbReference>
<dbReference type="FunFam" id="3.30.1490.20:FF:000015">
    <property type="entry name" value="N5-carboxyaminoimidazole ribonucleotide synthase"/>
    <property type="match status" value="1"/>
</dbReference>
<dbReference type="InterPro" id="IPR011761">
    <property type="entry name" value="ATP-grasp"/>
</dbReference>
<evidence type="ECO:0000259" key="7">
    <source>
        <dbReference type="PROSITE" id="PS50975"/>
    </source>
</evidence>
<dbReference type="AlphaFoldDB" id="A0A248JRD8"/>
<feature type="binding site" evidence="5">
    <location>
        <position position="111"/>
    </location>
    <ligand>
        <name>ATP</name>
        <dbReference type="ChEBI" id="CHEBI:30616"/>
    </ligand>
</feature>
<dbReference type="Gene3D" id="3.40.50.20">
    <property type="match status" value="1"/>
</dbReference>
<dbReference type="Gene3D" id="3.30.470.20">
    <property type="entry name" value="ATP-grasp fold, B domain"/>
    <property type="match status" value="1"/>
</dbReference>
<reference evidence="8 9" key="1">
    <citation type="submission" date="2017-06" db="EMBL/GenBank/DDBJ databases">
        <title>Complete genome sequence of Nitrospirillum amazonense strain CBAmC, an endophytic nitrogen-fixing and plant growth-promoting bacterium, isolated from sugarcane.</title>
        <authorList>
            <person name="Schwab S."/>
            <person name="dos Santos Teixeira K.R."/>
            <person name="Simoes Araujo J.L."/>
            <person name="Soares Vidal M."/>
            <person name="Borges de Freitas H.R."/>
            <person name="Rivello Crivelaro A.L."/>
            <person name="Bueno de Camargo Nunes A."/>
            <person name="dos Santos C.M."/>
            <person name="Palmeira da Silva Rosa D."/>
            <person name="da Silva Padilha D."/>
            <person name="da Silva E."/>
            <person name="Araujo Terra L."/>
            <person name="Soares Mendes V."/>
            <person name="Farinelli L."/>
            <person name="Magalhaes Cruz L."/>
            <person name="Baldani J.I."/>
        </authorList>
    </citation>
    <scope>NUCLEOTIDE SEQUENCE [LARGE SCALE GENOMIC DNA]</scope>
    <source>
        <strain evidence="8 9">CBAmC</strain>
    </source>
</reference>
<dbReference type="NCBIfam" id="NF004679">
    <property type="entry name" value="PRK06019.1-5"/>
    <property type="match status" value="1"/>
</dbReference>
<organism evidence="8 9">
    <name type="scientific">Nitrospirillum viridazoti CBAmc</name>
    <dbReference type="NCBI Taxonomy" id="1441467"/>
    <lineage>
        <taxon>Bacteria</taxon>
        <taxon>Pseudomonadati</taxon>
        <taxon>Pseudomonadota</taxon>
        <taxon>Alphaproteobacteria</taxon>
        <taxon>Rhodospirillales</taxon>
        <taxon>Azospirillaceae</taxon>
        <taxon>Nitrospirillum</taxon>
        <taxon>Nitrospirillum viridazoti</taxon>
    </lineage>
</organism>
<dbReference type="Proteomes" id="UP000197153">
    <property type="component" value="Chromosome 1"/>
</dbReference>
<comment type="similarity">
    <text evidence="5 6">Belongs to the PurK/PurT family.</text>
</comment>
<feature type="binding site" evidence="5">
    <location>
        <position position="217"/>
    </location>
    <ligand>
        <name>ATP</name>
        <dbReference type="ChEBI" id="CHEBI:30616"/>
    </ligand>
</feature>
<feature type="domain" description="ATP-grasp" evidence="7">
    <location>
        <begin position="115"/>
        <end position="301"/>
    </location>
</feature>
<comment type="function">
    <text evidence="6">Catalyzes the ATP-dependent conversion of 5-aminoimidazole ribonucleotide (AIR) and HCO(3)- to N5-carboxyaminoimidazole ribonucleotide (N5-CAIR).</text>
</comment>
<dbReference type="NCBIfam" id="TIGR01161">
    <property type="entry name" value="purK"/>
    <property type="match status" value="1"/>
</dbReference>
<dbReference type="EC" id="6.3.4.18" evidence="5 6"/>
<dbReference type="EMBL" id="CP022110">
    <property type="protein sequence ID" value="ASG21080.1"/>
    <property type="molecule type" value="Genomic_DNA"/>
</dbReference>
<dbReference type="NCBIfam" id="NF004675">
    <property type="entry name" value="PRK06019.1-1"/>
    <property type="match status" value="1"/>
</dbReference>
<dbReference type="GO" id="GO:0034028">
    <property type="term" value="F:5-(carboxyamino)imidazole ribonucleotide synthase activity"/>
    <property type="evidence" value="ECO:0007669"/>
    <property type="project" value="UniProtKB-UniRule"/>
</dbReference>
<accession>A0A248JRD8</accession>
<dbReference type="GO" id="GO:0005524">
    <property type="term" value="F:ATP binding"/>
    <property type="evidence" value="ECO:0007669"/>
    <property type="project" value="UniProtKB-UniRule"/>
</dbReference>
<dbReference type="Gene3D" id="3.30.1490.20">
    <property type="entry name" value="ATP-grasp fold, A domain"/>
    <property type="match status" value="1"/>
</dbReference>
<dbReference type="NCBIfam" id="NF004676">
    <property type="entry name" value="PRK06019.1-2"/>
    <property type="match status" value="1"/>
</dbReference>
<dbReference type="Pfam" id="PF22660">
    <property type="entry name" value="RS_preATP-grasp-like"/>
    <property type="match status" value="1"/>
</dbReference>
<comment type="catalytic activity">
    <reaction evidence="5 6">
        <text>5-amino-1-(5-phospho-beta-D-ribosyl)imidazole + hydrogencarbonate + ATP = 5-carboxyamino-1-(5-phospho-D-ribosyl)imidazole + ADP + phosphate + 2 H(+)</text>
        <dbReference type="Rhea" id="RHEA:19317"/>
        <dbReference type="ChEBI" id="CHEBI:15378"/>
        <dbReference type="ChEBI" id="CHEBI:17544"/>
        <dbReference type="ChEBI" id="CHEBI:30616"/>
        <dbReference type="ChEBI" id="CHEBI:43474"/>
        <dbReference type="ChEBI" id="CHEBI:58730"/>
        <dbReference type="ChEBI" id="CHEBI:137981"/>
        <dbReference type="ChEBI" id="CHEBI:456216"/>
        <dbReference type="EC" id="6.3.4.18"/>
    </reaction>
</comment>
<dbReference type="InterPro" id="IPR005875">
    <property type="entry name" value="PurK"/>
</dbReference>
<comment type="function">
    <text evidence="5">Catalyzes the ATP-dependent conversion of 5-aminoimidazole ribonucleotide (AIR) and HCO(3)(-) to N5-carboxyaminoimidazole ribonucleotide (N5-CAIR).</text>
</comment>
<feature type="binding site" evidence="5">
    <location>
        <position position="151"/>
    </location>
    <ligand>
        <name>ATP</name>
        <dbReference type="ChEBI" id="CHEBI:30616"/>
    </ligand>
</feature>
<keyword evidence="1 5" id="KW-0436">Ligase</keyword>